<sequence>MKTWELCNLLILDRPSSWVSYTSLLNLYQNTSDFIRRLNFICWSFQNVCHSEILSAKNYHKVHQICWSFILPIINSSVTQRCNKFLILFLSWISKNGGSICPLIVKDSSPPPYALCFLPTDHRLGRFFLRLLSVCSFLLSSQQSLGHVEALKWMHLTPKLVLLFSLHRSPTWCLSLRFVALLLDSKPRRKGSFRRTCFRAAPFLYRRQELAIGENFGKKGT</sequence>
<organism evidence="1 2">
    <name type="scientific">Gymnopilus junonius</name>
    <name type="common">Spectacular rustgill mushroom</name>
    <name type="synonym">Gymnopilus spectabilis subsp. junonius</name>
    <dbReference type="NCBI Taxonomy" id="109634"/>
    <lineage>
        <taxon>Eukaryota</taxon>
        <taxon>Fungi</taxon>
        <taxon>Dikarya</taxon>
        <taxon>Basidiomycota</taxon>
        <taxon>Agaricomycotina</taxon>
        <taxon>Agaricomycetes</taxon>
        <taxon>Agaricomycetidae</taxon>
        <taxon>Agaricales</taxon>
        <taxon>Agaricineae</taxon>
        <taxon>Hymenogastraceae</taxon>
        <taxon>Gymnopilus</taxon>
    </lineage>
</organism>
<proteinExistence type="predicted"/>
<evidence type="ECO:0000313" key="2">
    <source>
        <dbReference type="Proteomes" id="UP000724874"/>
    </source>
</evidence>
<accession>A0A9P5NGC1</accession>
<protein>
    <submittedName>
        <fullName evidence="1">Uncharacterized protein</fullName>
    </submittedName>
</protein>
<name>A0A9P5NGC1_GYMJU</name>
<dbReference type="EMBL" id="JADNYJ010000105">
    <property type="protein sequence ID" value="KAF8884919.1"/>
    <property type="molecule type" value="Genomic_DNA"/>
</dbReference>
<evidence type="ECO:0000313" key="1">
    <source>
        <dbReference type="EMBL" id="KAF8884919.1"/>
    </source>
</evidence>
<reference evidence="1" key="1">
    <citation type="submission" date="2020-11" db="EMBL/GenBank/DDBJ databases">
        <authorList>
            <consortium name="DOE Joint Genome Institute"/>
            <person name="Ahrendt S."/>
            <person name="Riley R."/>
            <person name="Andreopoulos W."/>
            <person name="LaButti K."/>
            <person name="Pangilinan J."/>
            <person name="Ruiz-duenas F.J."/>
            <person name="Barrasa J.M."/>
            <person name="Sanchez-Garcia M."/>
            <person name="Camarero S."/>
            <person name="Miyauchi S."/>
            <person name="Serrano A."/>
            <person name="Linde D."/>
            <person name="Babiker R."/>
            <person name="Drula E."/>
            <person name="Ayuso-Fernandez I."/>
            <person name="Pacheco R."/>
            <person name="Padilla G."/>
            <person name="Ferreira P."/>
            <person name="Barriuso J."/>
            <person name="Kellner H."/>
            <person name="Castanera R."/>
            <person name="Alfaro M."/>
            <person name="Ramirez L."/>
            <person name="Pisabarro A.G."/>
            <person name="Kuo A."/>
            <person name="Tritt A."/>
            <person name="Lipzen A."/>
            <person name="He G."/>
            <person name="Yan M."/>
            <person name="Ng V."/>
            <person name="Cullen D."/>
            <person name="Martin F."/>
            <person name="Rosso M.-N."/>
            <person name="Henrissat B."/>
            <person name="Hibbett D."/>
            <person name="Martinez A.T."/>
            <person name="Grigoriev I.V."/>
        </authorList>
    </citation>
    <scope>NUCLEOTIDE SEQUENCE</scope>
    <source>
        <strain evidence="1">AH 44721</strain>
    </source>
</reference>
<comment type="caution">
    <text evidence="1">The sequence shown here is derived from an EMBL/GenBank/DDBJ whole genome shotgun (WGS) entry which is preliminary data.</text>
</comment>
<dbReference type="Proteomes" id="UP000724874">
    <property type="component" value="Unassembled WGS sequence"/>
</dbReference>
<keyword evidence="2" id="KW-1185">Reference proteome</keyword>
<dbReference type="AlphaFoldDB" id="A0A9P5NGC1"/>
<gene>
    <name evidence="1" type="ORF">CPB84DRAFT_1788856</name>
</gene>